<dbReference type="AlphaFoldDB" id="A0A9D2AM87"/>
<dbReference type="Gene3D" id="3.40.50.1000">
    <property type="entry name" value="HAD superfamily/HAD-like"/>
    <property type="match status" value="1"/>
</dbReference>
<dbReference type="InterPro" id="IPR036412">
    <property type="entry name" value="HAD-like_sf"/>
</dbReference>
<proteinExistence type="predicted"/>
<name>A0A9D2AM87_9FIRM</name>
<dbReference type="SUPFAM" id="SSF56784">
    <property type="entry name" value="HAD-like"/>
    <property type="match status" value="1"/>
</dbReference>
<dbReference type="InterPro" id="IPR023214">
    <property type="entry name" value="HAD_sf"/>
</dbReference>
<dbReference type="Proteomes" id="UP000824230">
    <property type="component" value="Unassembled WGS sequence"/>
</dbReference>
<accession>A0A9D2AM87</accession>
<reference evidence="2" key="1">
    <citation type="journal article" date="2021" name="PeerJ">
        <title>Extensive microbial diversity within the chicken gut microbiome revealed by metagenomics and culture.</title>
        <authorList>
            <person name="Gilroy R."/>
            <person name="Ravi A."/>
            <person name="Getino M."/>
            <person name="Pursley I."/>
            <person name="Horton D.L."/>
            <person name="Alikhan N.F."/>
            <person name="Baker D."/>
            <person name="Gharbi K."/>
            <person name="Hall N."/>
            <person name="Watson M."/>
            <person name="Adriaenssens E.M."/>
            <person name="Foster-Nyarko E."/>
            <person name="Jarju S."/>
            <person name="Secka A."/>
            <person name="Antonio M."/>
            <person name="Oren A."/>
            <person name="Chaudhuri R.R."/>
            <person name="La Ragione R."/>
            <person name="Hildebrand F."/>
            <person name="Pallen M.J."/>
        </authorList>
    </citation>
    <scope>NUCLEOTIDE SEQUENCE</scope>
    <source>
        <strain evidence="2">ChiHjej12B11-1927</strain>
    </source>
</reference>
<organism evidence="2 3">
    <name type="scientific">Candidatus Blautia pullistercoris</name>
    <dbReference type="NCBI Taxonomy" id="2838499"/>
    <lineage>
        <taxon>Bacteria</taxon>
        <taxon>Bacillati</taxon>
        <taxon>Bacillota</taxon>
        <taxon>Clostridia</taxon>
        <taxon>Lachnospirales</taxon>
        <taxon>Lachnospiraceae</taxon>
        <taxon>Blautia</taxon>
    </lineage>
</organism>
<feature type="region of interest" description="Disordered" evidence="1">
    <location>
        <begin position="497"/>
        <end position="516"/>
    </location>
</feature>
<reference evidence="2" key="2">
    <citation type="submission" date="2021-04" db="EMBL/GenBank/DDBJ databases">
        <authorList>
            <person name="Gilroy R."/>
        </authorList>
    </citation>
    <scope>NUCLEOTIDE SEQUENCE</scope>
    <source>
        <strain evidence="2">ChiHjej12B11-1927</strain>
    </source>
</reference>
<evidence type="ECO:0008006" key="4">
    <source>
        <dbReference type="Google" id="ProtNLM"/>
    </source>
</evidence>
<gene>
    <name evidence="2" type="ORF">H9738_07585</name>
</gene>
<evidence type="ECO:0000256" key="1">
    <source>
        <dbReference type="SAM" id="MobiDB-lite"/>
    </source>
</evidence>
<sequence>MKTRIYRLLVNRVPAIRRKYQEARKKADSKGDRVLLLGKLLLWNLEYYFLGGQNRRGECSFPEKKKLLFQESGSFTGMSGEKLLRELSGYDVISFDVFDTLLLRPFSAPTDLFYMMGIEFHYPDFPVLRILAEDQARQKKQKTEGTGEVSLKEIWECLNPLTGIPATAGMAMEMSLEEKYCLGNPYFLPLVKALKKEEKILLAVSDMYLDREFIQKLLEKFYGPVFDRILVSKEEGCSKGEGNLYEKVRNIAGELRTARGAPFKGACSIAHIGDNPHSDILMARKNKIEPFLYPNPQDAGNPRRPFEMSRITGGIYRGLVNLRFHTGVRKYSVFYELGYIYGGLAALGFCQFIHRRARELGIRQVCFLARDGDILKQVYDRLYPGSPTCYLLWSRNVSARLSAERFPFDFFQRFLFQKINQGYTMEKIFASMRLTALTEKACQVLDCKRDSVLTEKRAVGCRDFLLGQWESVTGAYKEEQELAGGYLRKLLSLPPDKSREIRPGEPGSENAENAESQEGLEKIALVDIGWAGSGPLGVEYLLHKTSGPSWQVHTFLAGSSGAPSPDRNSSQNFFFENRMESYFFSQSHNRDLWKFHDLHKKHNLYLELLFTSPSPGFLGFKKTADGEINFLFAPREKHEGEICQIQTGILDFISDYQRYFGEFTAKGRGEISGRDAYAPLLLLLGDTDFQRKLEKAFFWDIRENVE</sequence>
<evidence type="ECO:0000313" key="3">
    <source>
        <dbReference type="Proteomes" id="UP000824230"/>
    </source>
</evidence>
<dbReference type="Gene3D" id="1.10.150.400">
    <property type="match status" value="1"/>
</dbReference>
<protein>
    <recommendedName>
        <fullName evidence="4">Haloacid dehalogenase-like hydrolase</fullName>
    </recommendedName>
</protein>
<dbReference type="EMBL" id="DXFG01000151">
    <property type="protein sequence ID" value="HIX37713.1"/>
    <property type="molecule type" value="Genomic_DNA"/>
</dbReference>
<evidence type="ECO:0000313" key="2">
    <source>
        <dbReference type="EMBL" id="HIX37713.1"/>
    </source>
</evidence>
<comment type="caution">
    <text evidence="2">The sequence shown here is derived from an EMBL/GenBank/DDBJ whole genome shotgun (WGS) entry which is preliminary data.</text>
</comment>